<gene>
    <name evidence="1" type="ORF">JY500_17085</name>
</gene>
<organism evidence="1 2">
    <name type="scientific">Niveibacterium microcysteis</name>
    <dbReference type="NCBI Taxonomy" id="2811415"/>
    <lineage>
        <taxon>Bacteria</taxon>
        <taxon>Pseudomonadati</taxon>
        <taxon>Pseudomonadota</taxon>
        <taxon>Betaproteobacteria</taxon>
        <taxon>Rhodocyclales</taxon>
        <taxon>Rhodocyclaceae</taxon>
        <taxon>Niveibacterium</taxon>
    </lineage>
</organism>
<name>A0ABX7M336_9RHOO</name>
<dbReference type="RefSeq" id="WP_206253925.1">
    <property type="nucleotide sequence ID" value="NZ_CP071060.1"/>
</dbReference>
<evidence type="ECO:0000313" key="2">
    <source>
        <dbReference type="Proteomes" id="UP000663570"/>
    </source>
</evidence>
<protein>
    <submittedName>
        <fullName evidence="1">Uncharacterized protein</fullName>
    </submittedName>
</protein>
<keyword evidence="2" id="KW-1185">Reference proteome</keyword>
<proteinExistence type="predicted"/>
<dbReference type="EMBL" id="CP071060">
    <property type="protein sequence ID" value="QSI76170.1"/>
    <property type="molecule type" value="Genomic_DNA"/>
</dbReference>
<sequence length="59" mass="6225">MIGAELVLPVLMTNSGKHRAVLAREFADVGHPDGIQQGLAMSLISPAASFTPETFDNDS</sequence>
<accession>A0ABX7M336</accession>
<reference evidence="1 2" key="1">
    <citation type="submission" date="2021-02" db="EMBL/GenBank/DDBJ databases">
        <title>Niveibacterium changnyeongensis HC41.</title>
        <authorList>
            <person name="Kang M."/>
        </authorList>
    </citation>
    <scope>NUCLEOTIDE SEQUENCE [LARGE SCALE GENOMIC DNA]</scope>
    <source>
        <strain evidence="1 2">HC41</strain>
    </source>
</reference>
<dbReference type="Proteomes" id="UP000663570">
    <property type="component" value="Chromosome"/>
</dbReference>
<evidence type="ECO:0000313" key="1">
    <source>
        <dbReference type="EMBL" id="QSI76170.1"/>
    </source>
</evidence>